<sequence>MYTCLAPRELTPHARKLFLVAERLSREDGNTSMHDKVLNEELTWAVNYELGILDPFVEDSHQIPGGKYSRTNRFHPYANEYEMKLAFNYIFMTGDITELTWSLWIGTQLDFQKMLGDDEKEAFSKKPNLQQDGLKILESKGKTVRPKTREVETIDLTDSPPPRSRGKAPIGLSTLPSSFIIHQQKNHEVTGALPAAQAPKERNDSVTLAPTIPPPFFHQQRRIVSYKTLQDFYGLLDKIERTSYVGAVFLEAYAERLRDDICKTCWLKRNVNLELY</sequence>
<evidence type="ECO:0000313" key="2">
    <source>
        <dbReference type="EMBL" id="KAJ4336745.1"/>
    </source>
</evidence>
<dbReference type="Proteomes" id="UP001140562">
    <property type="component" value="Unassembled WGS sequence"/>
</dbReference>
<reference evidence="2" key="1">
    <citation type="submission" date="2022-10" db="EMBL/GenBank/DDBJ databases">
        <title>Tapping the CABI collections for fungal endophytes: first genome assemblies for Collariella, Neodidymelliopsis, Ascochyta clinopodiicola, Didymella pomorum, Didymosphaeria variabile, Neocosmospora piperis and Neocucurbitaria cava.</title>
        <authorList>
            <person name="Hill R."/>
        </authorList>
    </citation>
    <scope>NUCLEOTIDE SEQUENCE</scope>
    <source>
        <strain evidence="2">IMI 360193</strain>
    </source>
</reference>
<dbReference type="OrthoDB" id="3650630at2759"/>
<gene>
    <name evidence="2" type="ORF">N0V87_005136</name>
</gene>
<keyword evidence="3" id="KW-1185">Reference proteome</keyword>
<dbReference type="AlphaFoldDB" id="A0A9W9BZR7"/>
<proteinExistence type="predicted"/>
<evidence type="ECO:0000256" key="1">
    <source>
        <dbReference type="SAM" id="MobiDB-lite"/>
    </source>
</evidence>
<comment type="caution">
    <text evidence="2">The sequence shown here is derived from an EMBL/GenBank/DDBJ whole genome shotgun (WGS) entry which is preliminary data.</text>
</comment>
<protein>
    <submittedName>
        <fullName evidence="2">Uncharacterized protein</fullName>
    </submittedName>
</protein>
<evidence type="ECO:0000313" key="3">
    <source>
        <dbReference type="Proteomes" id="UP001140562"/>
    </source>
</evidence>
<feature type="region of interest" description="Disordered" evidence="1">
    <location>
        <begin position="147"/>
        <end position="167"/>
    </location>
</feature>
<name>A0A9W9BZR7_9PLEO</name>
<organism evidence="2 3">
    <name type="scientific">Didymella glomerata</name>
    <dbReference type="NCBI Taxonomy" id="749621"/>
    <lineage>
        <taxon>Eukaryota</taxon>
        <taxon>Fungi</taxon>
        <taxon>Dikarya</taxon>
        <taxon>Ascomycota</taxon>
        <taxon>Pezizomycotina</taxon>
        <taxon>Dothideomycetes</taxon>
        <taxon>Pleosporomycetidae</taxon>
        <taxon>Pleosporales</taxon>
        <taxon>Pleosporineae</taxon>
        <taxon>Didymellaceae</taxon>
        <taxon>Didymella</taxon>
    </lineage>
</organism>
<accession>A0A9W9BZR7</accession>
<dbReference type="EMBL" id="JAPEUV010000045">
    <property type="protein sequence ID" value="KAJ4336745.1"/>
    <property type="molecule type" value="Genomic_DNA"/>
</dbReference>